<evidence type="ECO:0000313" key="6">
    <source>
        <dbReference type="Proteomes" id="UP000274082"/>
    </source>
</evidence>
<feature type="domain" description="NADH:flavin oxidoreductase/NADH oxidase N-terminal" evidence="4">
    <location>
        <begin position="12"/>
        <end position="343"/>
    </location>
</feature>
<dbReference type="SUPFAM" id="SSF51395">
    <property type="entry name" value="FMN-linked oxidoreductases"/>
    <property type="match status" value="1"/>
</dbReference>
<organism evidence="5 6">
    <name type="scientific">Leishmania donovani</name>
    <dbReference type="NCBI Taxonomy" id="5661"/>
    <lineage>
        <taxon>Eukaryota</taxon>
        <taxon>Discoba</taxon>
        <taxon>Euglenozoa</taxon>
        <taxon>Kinetoplastea</taxon>
        <taxon>Metakinetoplastina</taxon>
        <taxon>Trypanosomatida</taxon>
        <taxon>Trypanosomatidae</taxon>
        <taxon>Leishmaniinae</taxon>
        <taxon>Leishmania</taxon>
    </lineage>
</organism>
<comment type="similarity">
    <text evidence="2">Belongs to the NADH:flavin oxidoreductase/NADH oxidase family.</text>
</comment>
<evidence type="ECO:0000256" key="2">
    <source>
        <dbReference type="ARBA" id="ARBA00005979"/>
    </source>
</evidence>
<evidence type="ECO:0000256" key="1">
    <source>
        <dbReference type="ARBA" id="ARBA00001917"/>
    </source>
</evidence>
<evidence type="ECO:0000313" key="5">
    <source>
        <dbReference type="EMBL" id="AYU77051.1"/>
    </source>
</evidence>
<dbReference type="VEuPathDB" id="TriTrypDB:LDHU3_12.1440"/>
<dbReference type="OrthoDB" id="258354at2759"/>
<dbReference type="PANTHER" id="PTHR22893:SF91">
    <property type="entry name" value="NADPH DEHYDROGENASE 2-RELATED"/>
    <property type="match status" value="1"/>
</dbReference>
<dbReference type="Gene3D" id="3.20.20.70">
    <property type="entry name" value="Aldolase class I"/>
    <property type="match status" value="1"/>
</dbReference>
<name>A0A3Q8ICQ9_LEIDO</name>
<protein>
    <submittedName>
        <fullName evidence="5">NADH:flavin oxidoreductase/NADH oxidase, putative</fullName>
    </submittedName>
</protein>
<dbReference type="GO" id="GO:0005829">
    <property type="term" value="C:cytosol"/>
    <property type="evidence" value="ECO:0007669"/>
    <property type="project" value="UniProtKB-ARBA"/>
</dbReference>
<keyword evidence="6" id="KW-1185">Reference proteome</keyword>
<dbReference type="GO" id="GO:0016628">
    <property type="term" value="F:oxidoreductase activity, acting on the CH-CH group of donors, NAD or NADP as acceptor"/>
    <property type="evidence" value="ECO:0007669"/>
    <property type="project" value="UniProtKB-ARBA"/>
</dbReference>
<keyword evidence="3" id="KW-0560">Oxidoreductase</keyword>
<evidence type="ECO:0000259" key="4">
    <source>
        <dbReference type="Pfam" id="PF00724"/>
    </source>
</evidence>
<sequence length="384" mass="41342">MSAASKSIDVMLKPLLVGGRPISNRFVMAPLTRCRADDNHVPTAAMVKHYSDRASMGLIITEATQIQKGYSTFAHEGGIYDKEHVDGWRKVTDAVHDKGGIIFCQIHNGGRSTVPSNVDEGVRIVAPSAVAITGHKCAGSFARNGKTQPYPVPHAMAAEEIASYVSLYAAAARNAIAAGFDGVEVHGANGYLIDQFLKTSSNQRMDEYGGSIENRCRFLFEVLDAVIQAIGRERVGLRISPLNSFNDQSDEDPQALTRYICSQLNLRTIAFLDVMRGDFFSPARGADKWAREEYEGVLFTGMGFEIEEAAKAVESGAADAVVFGTKALANPDLVARAVAGAPLNKPDPATFYTNGEAGYNDYPFMERSPCLPASPSGAQEAPPQ</sequence>
<dbReference type="InterPro" id="IPR013785">
    <property type="entry name" value="Aldolase_TIM"/>
</dbReference>
<evidence type="ECO:0000256" key="3">
    <source>
        <dbReference type="ARBA" id="ARBA00023002"/>
    </source>
</evidence>
<dbReference type="VEuPathDB" id="TriTrypDB:LdCL_120019200"/>
<dbReference type="CDD" id="cd02933">
    <property type="entry name" value="OYE_like_FMN"/>
    <property type="match status" value="1"/>
</dbReference>
<dbReference type="AlphaFoldDB" id="A0A3Q8ICQ9"/>
<dbReference type="VEuPathDB" id="TriTrypDB:LdBPK_120730.1"/>
<gene>
    <name evidence="5" type="ORF">LdCL_120019200</name>
</gene>
<comment type="cofactor">
    <cofactor evidence="1">
        <name>FMN</name>
        <dbReference type="ChEBI" id="CHEBI:58210"/>
    </cofactor>
</comment>
<dbReference type="Proteomes" id="UP000274082">
    <property type="component" value="Chromosome 12"/>
</dbReference>
<accession>A0A3Q8ICQ9</accession>
<dbReference type="Pfam" id="PF00724">
    <property type="entry name" value="Oxidored_FMN"/>
    <property type="match status" value="1"/>
</dbReference>
<dbReference type="GO" id="GO:0010181">
    <property type="term" value="F:FMN binding"/>
    <property type="evidence" value="ECO:0007669"/>
    <property type="project" value="InterPro"/>
</dbReference>
<dbReference type="PANTHER" id="PTHR22893">
    <property type="entry name" value="NADH OXIDOREDUCTASE-RELATED"/>
    <property type="match status" value="1"/>
</dbReference>
<dbReference type="FunFam" id="3.20.20.70:FF:000059">
    <property type="entry name" value="N-ethylmaleimide reductase, FMN-linked"/>
    <property type="match status" value="1"/>
</dbReference>
<reference evidence="5 6" key="1">
    <citation type="journal article" date="2018" name="Sci. Rep.">
        <title>A complete Leishmania donovani reference genome identifies novel genetic variations associated with virulence.</title>
        <authorList>
            <person name="Lypaczewski P."/>
            <person name="Hoshizaki J."/>
            <person name="Zhang W.-W."/>
            <person name="McCall L.-I."/>
            <person name="Torcivia-Rodriguez J."/>
            <person name="Simonyan V."/>
            <person name="Kaur A."/>
            <person name="Dewar K."/>
            <person name="Matlashewski G."/>
        </authorList>
    </citation>
    <scope>NUCLEOTIDE SEQUENCE [LARGE SCALE GENOMIC DNA]</scope>
    <source>
        <strain evidence="5 6">LdCL</strain>
    </source>
</reference>
<dbReference type="EMBL" id="CP029511">
    <property type="protein sequence ID" value="AYU77051.1"/>
    <property type="molecule type" value="Genomic_DNA"/>
</dbReference>
<proteinExistence type="inferred from homology"/>
<dbReference type="InterPro" id="IPR001155">
    <property type="entry name" value="OxRdtase_FMN_N"/>
</dbReference>
<dbReference type="SMR" id="A0A3Q8ICQ9"/>
<dbReference type="InterPro" id="IPR045247">
    <property type="entry name" value="Oye-like"/>
</dbReference>